<dbReference type="EMBL" id="BKCP01011070">
    <property type="protein sequence ID" value="GER54250.1"/>
    <property type="molecule type" value="Genomic_DNA"/>
</dbReference>
<dbReference type="AlphaFoldDB" id="A0A5A7RAC1"/>
<feature type="region of interest" description="Disordered" evidence="1">
    <location>
        <begin position="82"/>
        <end position="107"/>
    </location>
</feature>
<accession>A0A5A7RAC1</accession>
<proteinExistence type="predicted"/>
<comment type="caution">
    <text evidence="2">The sequence shown here is derived from an EMBL/GenBank/DDBJ whole genome shotgun (WGS) entry which is preliminary data.</text>
</comment>
<evidence type="ECO:0000313" key="3">
    <source>
        <dbReference type="Proteomes" id="UP000325081"/>
    </source>
</evidence>
<gene>
    <name evidence="2" type="ORF">STAS_31825</name>
</gene>
<evidence type="ECO:0000256" key="1">
    <source>
        <dbReference type="SAM" id="MobiDB-lite"/>
    </source>
</evidence>
<reference evidence="3" key="1">
    <citation type="journal article" date="2019" name="Curr. Biol.">
        <title>Genome Sequence of Striga asiatica Provides Insight into the Evolution of Plant Parasitism.</title>
        <authorList>
            <person name="Yoshida S."/>
            <person name="Kim S."/>
            <person name="Wafula E.K."/>
            <person name="Tanskanen J."/>
            <person name="Kim Y.M."/>
            <person name="Honaas L."/>
            <person name="Yang Z."/>
            <person name="Spallek T."/>
            <person name="Conn C.E."/>
            <person name="Ichihashi Y."/>
            <person name="Cheong K."/>
            <person name="Cui S."/>
            <person name="Der J.P."/>
            <person name="Gundlach H."/>
            <person name="Jiao Y."/>
            <person name="Hori C."/>
            <person name="Ishida J.K."/>
            <person name="Kasahara H."/>
            <person name="Kiba T."/>
            <person name="Kim M.S."/>
            <person name="Koo N."/>
            <person name="Laohavisit A."/>
            <person name="Lee Y.H."/>
            <person name="Lumba S."/>
            <person name="McCourt P."/>
            <person name="Mortimer J.C."/>
            <person name="Mutuku J.M."/>
            <person name="Nomura T."/>
            <person name="Sasaki-Sekimoto Y."/>
            <person name="Seto Y."/>
            <person name="Wang Y."/>
            <person name="Wakatake T."/>
            <person name="Sakakibara H."/>
            <person name="Demura T."/>
            <person name="Yamaguchi S."/>
            <person name="Yoneyama K."/>
            <person name="Manabe R.I."/>
            <person name="Nelson D.C."/>
            <person name="Schulman A.H."/>
            <person name="Timko M.P."/>
            <person name="dePamphilis C.W."/>
            <person name="Choi D."/>
            <person name="Shirasu K."/>
        </authorList>
    </citation>
    <scope>NUCLEOTIDE SEQUENCE [LARGE SCALE GENOMIC DNA]</scope>
    <source>
        <strain evidence="3">cv. UVA1</strain>
    </source>
</reference>
<protein>
    <submittedName>
        <fullName evidence="2">ATP synthase subunit b</fullName>
    </submittedName>
</protein>
<name>A0A5A7RAC1_STRAF</name>
<sequence>MECGYEEKQAQRTTVCGYNFHRGPEDIDREEKLGLTLRKKNLLFIGNHFQGHFPAQGYAHHFPHVHLVRPKPIRKLPVERLKQTSNGQAHRPVTQSHAQAAPSARTKRDHLKMLPLELYITLQKPLRFK</sequence>
<dbReference type="Proteomes" id="UP000325081">
    <property type="component" value="Unassembled WGS sequence"/>
</dbReference>
<organism evidence="2 3">
    <name type="scientific">Striga asiatica</name>
    <name type="common">Asiatic witchweed</name>
    <name type="synonym">Buchnera asiatica</name>
    <dbReference type="NCBI Taxonomy" id="4170"/>
    <lineage>
        <taxon>Eukaryota</taxon>
        <taxon>Viridiplantae</taxon>
        <taxon>Streptophyta</taxon>
        <taxon>Embryophyta</taxon>
        <taxon>Tracheophyta</taxon>
        <taxon>Spermatophyta</taxon>
        <taxon>Magnoliopsida</taxon>
        <taxon>eudicotyledons</taxon>
        <taxon>Gunneridae</taxon>
        <taxon>Pentapetalae</taxon>
        <taxon>asterids</taxon>
        <taxon>lamiids</taxon>
        <taxon>Lamiales</taxon>
        <taxon>Orobanchaceae</taxon>
        <taxon>Buchnereae</taxon>
        <taxon>Striga</taxon>
    </lineage>
</organism>
<feature type="compositionally biased region" description="Polar residues" evidence="1">
    <location>
        <begin position="83"/>
        <end position="98"/>
    </location>
</feature>
<keyword evidence="3" id="KW-1185">Reference proteome</keyword>
<evidence type="ECO:0000313" key="2">
    <source>
        <dbReference type="EMBL" id="GER54250.1"/>
    </source>
</evidence>